<dbReference type="Proteomes" id="UP000053317">
    <property type="component" value="Unassembled WGS sequence"/>
</dbReference>
<dbReference type="AlphaFoldDB" id="A0A0G2GRE1"/>
<comment type="caution">
    <text evidence="1">The sequence shown here is derived from an EMBL/GenBank/DDBJ whole genome shotgun (WGS) entry which is preliminary data.</text>
</comment>
<organism evidence="1 2">
    <name type="scientific">Phaeomoniella chlamydospora</name>
    <name type="common">Phaeoacremonium chlamydosporum</name>
    <dbReference type="NCBI Taxonomy" id="158046"/>
    <lineage>
        <taxon>Eukaryota</taxon>
        <taxon>Fungi</taxon>
        <taxon>Dikarya</taxon>
        <taxon>Ascomycota</taxon>
        <taxon>Pezizomycotina</taxon>
        <taxon>Eurotiomycetes</taxon>
        <taxon>Chaetothyriomycetidae</taxon>
        <taxon>Phaeomoniellales</taxon>
        <taxon>Phaeomoniellaceae</taxon>
        <taxon>Phaeomoniella</taxon>
    </lineage>
</organism>
<keyword evidence="2" id="KW-1185">Reference proteome</keyword>
<reference evidence="1 2" key="2">
    <citation type="submission" date="2015-05" db="EMBL/GenBank/DDBJ databases">
        <authorList>
            <person name="Morales-Cruz A."/>
            <person name="Amrine K.C."/>
            <person name="Cantu D."/>
        </authorList>
    </citation>
    <scope>NUCLEOTIDE SEQUENCE [LARGE SCALE GENOMIC DNA]</scope>
    <source>
        <strain evidence="1">UCRPC4</strain>
    </source>
</reference>
<evidence type="ECO:0000313" key="2">
    <source>
        <dbReference type="Proteomes" id="UP000053317"/>
    </source>
</evidence>
<gene>
    <name evidence="1" type="ORF">UCRPC4_g04520</name>
</gene>
<proteinExistence type="predicted"/>
<sequence>MEEVAAVLDDETRRIGEGHGIPKLSAEDINFALTELPQILDTDGNTKKLRREESILNDTGPDSAEKWKTWKMDDWLELYVKERTIWGSNTKLINSDYFAKDFWLSTGEFGSFPCGTITSKTCIALREGKKPVEGLSKEDLLRAYIVRVAIAKWQDNMSTAFDLLSFAATDSQLAIKNLRNMFTAPQATPPGDIMDVILPALGAIAVIFPAAAPVVAVVGGIATIAKLTSRHVLLEDEDMDLTVSNRTLSPSLEEIVNDHDHITEEFYDKRAQDLGARFAISTINDRVEKLEQKNIKSTLDNLKDNTKKGKDFVDNAAKVITGLKALNPGLPKVKVDSWDDFELRAQNLLSLYYESVESAFIKTKATYGPSYVQGDKNVATAGLSSVLQGGSLLDYDYTDTLISAQRRNIKTFFRKIILTQILKNQSVYFTRQYFPKKSECEGAVRDSNNKDYMDFSNSVCSPSKTKPGQWELRTARRPLLNDNKDRLYKDIHYIFISTATWVSRGRPYGNWGPKYYYQDISDFQKNSGSYPNLIGANMKNADIGMTFDDIFEAADECKASQGQDPFDKDWPAIADLYPSIQIESASITGTSSINPLCAFGIPVWDVFKASTNGWCRQNLREREVVKYLKGTDEDCGNYQKQIAQADAKMCGYYSDESREGCVTHDKGYYWWE</sequence>
<name>A0A0G2GRE1_PHACM</name>
<evidence type="ECO:0000313" key="1">
    <source>
        <dbReference type="EMBL" id="KKY19360.1"/>
    </source>
</evidence>
<dbReference type="EMBL" id="LCWF01000108">
    <property type="protein sequence ID" value="KKY19360.1"/>
    <property type="molecule type" value="Genomic_DNA"/>
</dbReference>
<reference evidence="1 2" key="1">
    <citation type="submission" date="2015-05" db="EMBL/GenBank/DDBJ databases">
        <title>Distinctive expansion of gene families associated with plant cell wall degradation and secondary metabolism in the genomes of grapevine trunk pathogens.</title>
        <authorList>
            <person name="Lawrence D.P."/>
            <person name="Travadon R."/>
            <person name="Rolshausen P.E."/>
            <person name="Baumgartner K."/>
        </authorList>
    </citation>
    <scope>NUCLEOTIDE SEQUENCE [LARGE SCALE GENOMIC DNA]</scope>
    <source>
        <strain evidence="1">UCRPC4</strain>
    </source>
</reference>
<accession>A0A0G2GRE1</accession>
<protein>
    <submittedName>
        <fullName evidence="1">Uncharacterized protein</fullName>
    </submittedName>
</protein>